<protein>
    <submittedName>
        <fullName evidence="2">S1C family serine protease</fullName>
    </submittedName>
</protein>
<dbReference type="Pfam" id="PF13365">
    <property type="entry name" value="Trypsin_2"/>
    <property type="match status" value="1"/>
</dbReference>
<dbReference type="GO" id="GO:0008233">
    <property type="term" value="F:peptidase activity"/>
    <property type="evidence" value="ECO:0007669"/>
    <property type="project" value="UniProtKB-KW"/>
</dbReference>
<dbReference type="PANTHER" id="PTHR43019">
    <property type="entry name" value="SERINE ENDOPROTEASE DEGS"/>
    <property type="match status" value="1"/>
</dbReference>
<dbReference type="PROSITE" id="PS50106">
    <property type="entry name" value="PDZ"/>
    <property type="match status" value="1"/>
</dbReference>
<dbReference type="PRINTS" id="PR00834">
    <property type="entry name" value="PROTEASES2C"/>
</dbReference>
<dbReference type="Gene3D" id="2.40.10.120">
    <property type="match status" value="1"/>
</dbReference>
<evidence type="ECO:0000259" key="1">
    <source>
        <dbReference type="PROSITE" id="PS50106"/>
    </source>
</evidence>
<keyword evidence="2" id="KW-0378">Hydrolase</keyword>
<accession>A0ABS9Z5B5</accession>
<gene>
    <name evidence="2" type="ORF">K2U94_08465</name>
</gene>
<dbReference type="SUPFAM" id="SSF50494">
    <property type="entry name" value="Trypsin-like serine proteases"/>
    <property type="match status" value="1"/>
</dbReference>
<dbReference type="InterPro" id="IPR001940">
    <property type="entry name" value="Peptidase_S1C"/>
</dbReference>
<dbReference type="RefSeq" id="WP_243066788.1">
    <property type="nucleotide sequence ID" value="NZ_JAIVFK010000079.1"/>
</dbReference>
<dbReference type="InterPro" id="IPR001478">
    <property type="entry name" value="PDZ"/>
</dbReference>
<organism evidence="2 3">
    <name type="scientific">Candidatus Rhodoblastus alkanivorans</name>
    <dbReference type="NCBI Taxonomy" id="2954117"/>
    <lineage>
        <taxon>Bacteria</taxon>
        <taxon>Pseudomonadati</taxon>
        <taxon>Pseudomonadota</taxon>
        <taxon>Alphaproteobacteria</taxon>
        <taxon>Hyphomicrobiales</taxon>
        <taxon>Rhodoblastaceae</taxon>
        <taxon>Rhodoblastus</taxon>
    </lineage>
</organism>
<comment type="caution">
    <text evidence="2">The sequence shown here is derived from an EMBL/GenBank/DDBJ whole genome shotgun (WGS) entry which is preliminary data.</text>
</comment>
<name>A0ABS9Z5B5_9HYPH</name>
<keyword evidence="2" id="KW-0645">Protease</keyword>
<reference evidence="2" key="1">
    <citation type="journal article" date="2022" name="ISME J.">
        <title>Identification of active gaseous-alkane degraders at natural gas seeps.</title>
        <authorList>
            <person name="Farhan Ul Haque M."/>
            <person name="Hernandez M."/>
            <person name="Crombie A.T."/>
            <person name="Murrell J.C."/>
        </authorList>
    </citation>
    <scope>NUCLEOTIDE SEQUENCE</scope>
    <source>
        <strain evidence="2">PC2</strain>
    </source>
</reference>
<dbReference type="SMART" id="SM00228">
    <property type="entry name" value="PDZ"/>
    <property type="match status" value="1"/>
</dbReference>
<keyword evidence="3" id="KW-1185">Reference proteome</keyword>
<dbReference type="Pfam" id="PF13180">
    <property type="entry name" value="PDZ_2"/>
    <property type="match status" value="1"/>
</dbReference>
<sequence>MPQVSLEVSLEAFSNSLADLVAAASESVVRLSSERAQSTGFFWRPDTIVTSDEALAEEGDVSVVLPGGEVRPATVLGRDSTTDIALLRVEGAKIPPVVFSETPIRAGALALVVGAAAEGALAAVGSVAAVGPSWLSVRGGKIDSRIELDLRLRRAAQGGVALDASGRAIGMATFGPRRRVLVIPAATIARVASVLVSEGRVPRGFLGLGLQPVRLDGMDGVGAIITGIVKDGPGEKAGARQGDVIVAWNGAPLHGVYSLLRTLGPDSVGQNVTLGLRRGGEPLDLALTISERPRH</sequence>
<dbReference type="PANTHER" id="PTHR43019:SF62">
    <property type="entry name" value="SERINE ENDOPROTEASE DEGS"/>
    <property type="match status" value="1"/>
</dbReference>
<dbReference type="SUPFAM" id="SSF50156">
    <property type="entry name" value="PDZ domain-like"/>
    <property type="match status" value="1"/>
</dbReference>
<evidence type="ECO:0000313" key="3">
    <source>
        <dbReference type="Proteomes" id="UP001139104"/>
    </source>
</evidence>
<dbReference type="GO" id="GO:0006508">
    <property type="term" value="P:proteolysis"/>
    <property type="evidence" value="ECO:0007669"/>
    <property type="project" value="UniProtKB-KW"/>
</dbReference>
<feature type="domain" description="PDZ" evidence="1">
    <location>
        <begin position="195"/>
        <end position="256"/>
    </location>
</feature>
<proteinExistence type="predicted"/>
<dbReference type="InterPro" id="IPR009003">
    <property type="entry name" value="Peptidase_S1_PA"/>
</dbReference>
<evidence type="ECO:0000313" key="2">
    <source>
        <dbReference type="EMBL" id="MCI4682797.1"/>
    </source>
</evidence>
<dbReference type="InterPro" id="IPR036034">
    <property type="entry name" value="PDZ_sf"/>
</dbReference>
<dbReference type="Gene3D" id="2.30.42.10">
    <property type="match status" value="1"/>
</dbReference>
<dbReference type="Proteomes" id="UP001139104">
    <property type="component" value="Unassembled WGS sequence"/>
</dbReference>
<dbReference type="EMBL" id="JAIVFP010000001">
    <property type="protein sequence ID" value="MCI4682797.1"/>
    <property type="molecule type" value="Genomic_DNA"/>
</dbReference>